<evidence type="ECO:0000313" key="1">
    <source>
        <dbReference type="EMBL" id="GIY21852.1"/>
    </source>
</evidence>
<sequence>MKQEEGVNAPDVILKATTNSRRRLGVPQAHWMIYPPPFHYVYISLSEVPPGVFLHPPHARRALVLIIRKPYLATYSPLMSDNLATDSEPFKEALRGTPCGQSTGSWCDEFLFIFWDDACFSSKCLGRKHFKAEDRLGFILLLSSYGY</sequence>
<dbReference type="EMBL" id="BPLR01008061">
    <property type="protein sequence ID" value="GIY21852.1"/>
    <property type="molecule type" value="Genomic_DNA"/>
</dbReference>
<evidence type="ECO:0000313" key="2">
    <source>
        <dbReference type="Proteomes" id="UP001054945"/>
    </source>
</evidence>
<keyword evidence="2" id="KW-1185">Reference proteome</keyword>
<proteinExistence type="predicted"/>
<accession>A0AAV4RP22</accession>
<reference evidence="1 2" key="1">
    <citation type="submission" date="2021-06" db="EMBL/GenBank/DDBJ databases">
        <title>Caerostris extrusa draft genome.</title>
        <authorList>
            <person name="Kono N."/>
            <person name="Arakawa K."/>
        </authorList>
    </citation>
    <scope>NUCLEOTIDE SEQUENCE [LARGE SCALE GENOMIC DNA]</scope>
</reference>
<gene>
    <name evidence="1" type="ORF">CEXT_686451</name>
</gene>
<dbReference type="Proteomes" id="UP001054945">
    <property type="component" value="Unassembled WGS sequence"/>
</dbReference>
<name>A0AAV4RP22_CAEEX</name>
<dbReference type="AlphaFoldDB" id="A0AAV4RP22"/>
<protein>
    <submittedName>
        <fullName evidence="1">Uncharacterized protein</fullName>
    </submittedName>
</protein>
<comment type="caution">
    <text evidence="1">The sequence shown here is derived from an EMBL/GenBank/DDBJ whole genome shotgun (WGS) entry which is preliminary data.</text>
</comment>
<organism evidence="1 2">
    <name type="scientific">Caerostris extrusa</name>
    <name type="common">Bark spider</name>
    <name type="synonym">Caerostris bankana</name>
    <dbReference type="NCBI Taxonomy" id="172846"/>
    <lineage>
        <taxon>Eukaryota</taxon>
        <taxon>Metazoa</taxon>
        <taxon>Ecdysozoa</taxon>
        <taxon>Arthropoda</taxon>
        <taxon>Chelicerata</taxon>
        <taxon>Arachnida</taxon>
        <taxon>Araneae</taxon>
        <taxon>Araneomorphae</taxon>
        <taxon>Entelegynae</taxon>
        <taxon>Araneoidea</taxon>
        <taxon>Araneidae</taxon>
        <taxon>Caerostris</taxon>
    </lineage>
</organism>